<dbReference type="KEGG" id="mets:DK389_04565"/>
<sequence length="71" mass="7957">MAGSTEDRFDALEARIAALEARRGRQVLLIQNEGRCDQGTTEAEQVLREIEEELEALRARTATFASDPRHS</sequence>
<feature type="coiled-coil region" evidence="1">
    <location>
        <begin position="2"/>
        <end position="67"/>
    </location>
</feature>
<keyword evidence="3" id="KW-1185">Reference proteome</keyword>
<reference evidence="3" key="1">
    <citation type="submission" date="2018-05" db="EMBL/GenBank/DDBJ databases">
        <title>Complete Genome Sequence of Methylobacterium sp. 17SD2-17.</title>
        <authorList>
            <person name="Srinivasan S."/>
        </authorList>
    </citation>
    <scope>NUCLEOTIDE SEQUENCE [LARGE SCALE GENOMIC DNA]</scope>
    <source>
        <strain evidence="3">17SD2-17</strain>
    </source>
</reference>
<dbReference type="AlphaFoldDB" id="A0A2U8W1K8"/>
<evidence type="ECO:0000256" key="1">
    <source>
        <dbReference type="SAM" id="Coils"/>
    </source>
</evidence>
<gene>
    <name evidence="2" type="ORF">DK389_04565</name>
</gene>
<evidence type="ECO:0000313" key="3">
    <source>
        <dbReference type="Proteomes" id="UP000245926"/>
    </source>
</evidence>
<keyword evidence="1" id="KW-0175">Coiled coil</keyword>
<dbReference type="Proteomes" id="UP000245926">
    <property type="component" value="Chromosome"/>
</dbReference>
<organism evidence="2 3">
    <name type="scientific">Methylobacterium durans</name>
    <dbReference type="NCBI Taxonomy" id="2202825"/>
    <lineage>
        <taxon>Bacteria</taxon>
        <taxon>Pseudomonadati</taxon>
        <taxon>Pseudomonadota</taxon>
        <taxon>Alphaproteobacteria</taxon>
        <taxon>Hyphomicrobiales</taxon>
        <taxon>Methylobacteriaceae</taxon>
        <taxon>Methylobacterium</taxon>
    </lineage>
</organism>
<name>A0A2U8W1K8_9HYPH</name>
<accession>A0A2U8W1K8</accession>
<dbReference type="EMBL" id="CP029550">
    <property type="protein sequence ID" value="AWN39945.1"/>
    <property type="molecule type" value="Genomic_DNA"/>
</dbReference>
<protein>
    <submittedName>
        <fullName evidence="2">Uncharacterized protein</fullName>
    </submittedName>
</protein>
<dbReference type="RefSeq" id="WP_109887673.1">
    <property type="nucleotide sequence ID" value="NZ_CP029550.1"/>
</dbReference>
<evidence type="ECO:0000313" key="2">
    <source>
        <dbReference type="EMBL" id="AWN39945.1"/>
    </source>
</evidence>
<proteinExistence type="predicted"/>